<keyword evidence="4 5" id="KW-0720">Serine protease</keyword>
<dbReference type="InterPro" id="IPR000209">
    <property type="entry name" value="Peptidase_S8/S53_dom"/>
</dbReference>
<feature type="active site" description="Charge relay system" evidence="5">
    <location>
        <position position="631"/>
    </location>
</feature>
<keyword evidence="3 5" id="KW-0378">Hydrolase</keyword>
<dbReference type="InterPro" id="IPR036852">
    <property type="entry name" value="Peptidase_S8/S53_dom_sf"/>
</dbReference>
<feature type="active site" description="Charge relay system" evidence="5">
    <location>
        <position position="299"/>
    </location>
</feature>
<sequence>MRKAGWTRSHSGRRWWLAALATTAMLATGAQAGLAAPNPGQGAESEDEAQVDVTTPGLHAEPSVAGPQTYIVQMALDPVASYDGGSPGLKATRPAPGKKVDPQSSDVAAYSDHLRGAQRAALAKVSKGEPQQQYVFAFDGFSAELTAAQAAELAGQPDVVAVTPDELVESTTATTPSFLGLDESGGIWEQLGGPEGSTKVTGAGGDIVIGVIDSGIWPESPSFSDRDVNGENGKLVYKPLGFAGKCDSEETVGDDSWDANLCNKKLVGARHFNAGWGGDEGVAEQLPWEFLSARDFNGHGTHTAATAAGNHGVEVTGPAAALGPVSGIAPRARVAAYKALWSAEDGSTANGYNSDIVAAVDQAVADGVDVINFSVSGSTTDVLDPAQVAFLNAAATGIFVAASAGNDGPAAGTVAHPSPWVTTVAAGTHNRSLNGSVALGDGSEHTGASSAAVSVGPAPFLDAARAGFRGAADYKLEQCFAAVDNGGQPVLDPALVAGKIVLCDRGETPRVNKSRAVAEAGGIGMVLVNPAPDNVVADFHAVPSVHVAHTERDALKAYSATAGATATIAKGEVSLDAPAPLVAEFSSRGPSSAAGGDLLKPDLIAPGQDILAAVAPPGQAGMEFNLMSGTSMSAPHVAGLAALLADRHPEWSPMMIKSALMTTGTDVLDADPTDPTTLYGQGAGHVAPNTAVDPGLVYDSDLDDWFAFLCGTTNGVEQQSCDDLEADGHSLDPSDLNLASISIGRVNGMEQTVTRSVTNVGATASTYNAEVTGLDGLTVTVEPHTLTLQPGESADFEVTFTVPEGMQSGALAGQLTWSDGSHNARSPIVVRGLRNGAEAWESRFDGPPNAAGAPDDSAHSMDVTSDGERLIVAGNSFPAGPGTFRPDFVTAAYDPESGEELWSATYDGPLQGGDELNGFGLSPDGSTVFVAGSSGGDGTQSDFVTIAYDSVTGKQLWLQRFDEKGEGDFLGGLTVSPDGDLVFITGMATRELSTDFATIAYDAATGEQEWISYFDGPGKETEDPRDIAVSPDGSTVVVTGQSAGPEGSGLTNFGTVAYAAGTGAELWSAQHDGPAHGIDIPTTVTVAETGTVFVSGSSGGESNDWATIAYDGTSGAELWTSRYDGSGAATDTPRTAVVSPDGATLVVTGNSDGVSTDADYATVAYDPVTGEQLWLARHSGAANSLDISQAVTVTPDSSHVIITGFVDNGDSRRDYETIAYSMATGEEVWSADYDAGSGTDAATAITSDVTAEGVLRVFVSGQSSVLEGFFESDSDMTTLSYTNPLPTR</sequence>
<organism evidence="13 14">
    <name type="scientific">Agromyces ramosus</name>
    <dbReference type="NCBI Taxonomy" id="33879"/>
    <lineage>
        <taxon>Bacteria</taxon>
        <taxon>Bacillati</taxon>
        <taxon>Actinomycetota</taxon>
        <taxon>Actinomycetes</taxon>
        <taxon>Micrococcales</taxon>
        <taxon>Microbacteriaceae</taxon>
        <taxon>Agromyces</taxon>
    </lineage>
</organism>
<dbReference type="Pfam" id="PF05922">
    <property type="entry name" value="Inhibitor_I9"/>
    <property type="match status" value="1"/>
</dbReference>
<dbReference type="PRINTS" id="PR00723">
    <property type="entry name" value="SUBTILISIN"/>
</dbReference>
<comment type="caution">
    <text evidence="13">The sequence shown here is derived from an EMBL/GenBank/DDBJ whole genome shotgun (WGS) entry which is preliminary data.</text>
</comment>
<feature type="domain" description="Subtilisin-like protease fibronectin type-III" evidence="12">
    <location>
        <begin position="735"/>
        <end position="830"/>
    </location>
</feature>
<dbReference type="InterPro" id="IPR046450">
    <property type="entry name" value="PA_dom_sf"/>
</dbReference>
<dbReference type="CDD" id="cd04852">
    <property type="entry name" value="Peptidases_S8_3"/>
    <property type="match status" value="1"/>
</dbReference>
<dbReference type="InterPro" id="IPR023828">
    <property type="entry name" value="Peptidase_S8_Ser-AS"/>
</dbReference>
<dbReference type="InterPro" id="IPR041469">
    <property type="entry name" value="Subtilisin-like_FN3"/>
</dbReference>
<dbReference type="SUPFAM" id="SSF52025">
    <property type="entry name" value="PA domain"/>
    <property type="match status" value="1"/>
</dbReference>
<dbReference type="Pfam" id="PF13360">
    <property type="entry name" value="PQQ_2"/>
    <property type="match status" value="2"/>
</dbReference>
<evidence type="ECO:0000259" key="11">
    <source>
        <dbReference type="Pfam" id="PF13360"/>
    </source>
</evidence>
<reference evidence="13 14" key="1">
    <citation type="submission" date="2023-07" db="EMBL/GenBank/DDBJ databases">
        <title>Comparative genomics of wheat-associated soil bacteria to identify genetic determinants of phenazine resistance.</title>
        <authorList>
            <person name="Mouncey N."/>
        </authorList>
    </citation>
    <scope>NUCLEOTIDE SEQUENCE [LARGE SCALE GENOMIC DNA]</scope>
    <source>
        <strain evidence="13 14">V3I3</strain>
    </source>
</reference>
<dbReference type="Gene3D" id="3.50.30.30">
    <property type="match status" value="1"/>
</dbReference>
<feature type="domain" description="Peptidase S8/S53" evidence="8">
    <location>
        <begin position="205"/>
        <end position="682"/>
    </location>
</feature>
<keyword evidence="14" id="KW-1185">Reference proteome</keyword>
<feature type="domain" description="PA" evidence="9">
    <location>
        <begin position="488"/>
        <end position="554"/>
    </location>
</feature>
<accession>A0ABU0R841</accession>
<dbReference type="Gene3D" id="3.40.50.200">
    <property type="entry name" value="Peptidase S8/S53 domain"/>
    <property type="match status" value="1"/>
</dbReference>
<dbReference type="SUPFAM" id="SSF50998">
    <property type="entry name" value="Quinoprotein alcohol dehydrogenase-like"/>
    <property type="match status" value="1"/>
</dbReference>
<dbReference type="InterPro" id="IPR003137">
    <property type="entry name" value="PA_domain"/>
</dbReference>
<evidence type="ECO:0000256" key="7">
    <source>
        <dbReference type="SAM" id="SignalP"/>
    </source>
</evidence>
<dbReference type="Pfam" id="PF17766">
    <property type="entry name" value="fn3_6"/>
    <property type="match status" value="1"/>
</dbReference>
<dbReference type="SUPFAM" id="SSF52743">
    <property type="entry name" value="Subtilisin-like"/>
    <property type="match status" value="1"/>
</dbReference>
<dbReference type="InterPro" id="IPR037045">
    <property type="entry name" value="S8pro/Inhibitor_I9_sf"/>
</dbReference>
<dbReference type="PANTHER" id="PTHR10795">
    <property type="entry name" value="PROPROTEIN CONVERTASE SUBTILISIN/KEXIN"/>
    <property type="match status" value="1"/>
</dbReference>
<feature type="signal peptide" evidence="7">
    <location>
        <begin position="1"/>
        <end position="32"/>
    </location>
</feature>
<dbReference type="GO" id="GO:0006508">
    <property type="term" value="P:proteolysis"/>
    <property type="evidence" value="ECO:0007669"/>
    <property type="project" value="UniProtKB-KW"/>
</dbReference>
<feature type="region of interest" description="Disordered" evidence="6">
    <location>
        <begin position="840"/>
        <end position="862"/>
    </location>
</feature>
<dbReference type="Gene3D" id="3.30.70.80">
    <property type="entry name" value="Peptidase S8 propeptide/proteinase inhibitor I9"/>
    <property type="match status" value="1"/>
</dbReference>
<dbReference type="Proteomes" id="UP001239083">
    <property type="component" value="Unassembled WGS sequence"/>
</dbReference>
<dbReference type="CDD" id="cd02120">
    <property type="entry name" value="PA_subtilisin_like"/>
    <property type="match status" value="1"/>
</dbReference>
<dbReference type="InterPro" id="IPR002372">
    <property type="entry name" value="PQQ_rpt_dom"/>
</dbReference>
<dbReference type="InterPro" id="IPR045051">
    <property type="entry name" value="SBT"/>
</dbReference>
<protein>
    <submittedName>
        <fullName evidence="13">Subtilisin family serine protease</fullName>
    </submittedName>
</protein>
<evidence type="ECO:0000259" key="8">
    <source>
        <dbReference type="Pfam" id="PF00082"/>
    </source>
</evidence>
<dbReference type="PROSITE" id="PS00138">
    <property type="entry name" value="SUBTILASE_SER"/>
    <property type="match status" value="1"/>
</dbReference>
<dbReference type="InterPro" id="IPR034197">
    <property type="entry name" value="Peptidases_S8_3"/>
</dbReference>
<keyword evidence="2 5" id="KW-0645">Protease</keyword>
<dbReference type="InterPro" id="IPR015943">
    <property type="entry name" value="WD40/YVTN_repeat-like_dom_sf"/>
</dbReference>
<evidence type="ECO:0000256" key="6">
    <source>
        <dbReference type="SAM" id="MobiDB-lite"/>
    </source>
</evidence>
<dbReference type="InterPro" id="IPR011047">
    <property type="entry name" value="Quinoprotein_ADH-like_sf"/>
</dbReference>
<dbReference type="Gene3D" id="2.60.40.2310">
    <property type="match status" value="1"/>
</dbReference>
<evidence type="ECO:0000256" key="3">
    <source>
        <dbReference type="ARBA" id="ARBA00022801"/>
    </source>
</evidence>
<evidence type="ECO:0000256" key="2">
    <source>
        <dbReference type="ARBA" id="ARBA00022670"/>
    </source>
</evidence>
<feature type="region of interest" description="Disordered" evidence="6">
    <location>
        <begin position="85"/>
        <end position="104"/>
    </location>
</feature>
<dbReference type="Pfam" id="PF00082">
    <property type="entry name" value="Peptidase_S8"/>
    <property type="match status" value="1"/>
</dbReference>
<dbReference type="GO" id="GO:0008233">
    <property type="term" value="F:peptidase activity"/>
    <property type="evidence" value="ECO:0007669"/>
    <property type="project" value="UniProtKB-KW"/>
</dbReference>
<evidence type="ECO:0000313" key="13">
    <source>
        <dbReference type="EMBL" id="MDQ0893917.1"/>
    </source>
</evidence>
<feature type="active site" description="Charge relay system" evidence="5">
    <location>
        <position position="213"/>
    </location>
</feature>
<evidence type="ECO:0000259" key="10">
    <source>
        <dbReference type="Pfam" id="PF05922"/>
    </source>
</evidence>
<evidence type="ECO:0000313" key="14">
    <source>
        <dbReference type="Proteomes" id="UP001239083"/>
    </source>
</evidence>
<proteinExistence type="inferred from homology"/>
<keyword evidence="7" id="KW-0732">Signal</keyword>
<dbReference type="InterPro" id="IPR015500">
    <property type="entry name" value="Peptidase_S8_subtilisin-rel"/>
</dbReference>
<evidence type="ECO:0000256" key="1">
    <source>
        <dbReference type="ARBA" id="ARBA00011073"/>
    </source>
</evidence>
<evidence type="ECO:0000256" key="4">
    <source>
        <dbReference type="ARBA" id="ARBA00022825"/>
    </source>
</evidence>
<dbReference type="Pfam" id="PF02225">
    <property type="entry name" value="PA"/>
    <property type="match status" value="1"/>
</dbReference>
<name>A0ABU0R841_9MICO</name>
<dbReference type="Gene3D" id="2.130.10.10">
    <property type="entry name" value="YVTN repeat-like/Quinoprotein amine dehydrogenase"/>
    <property type="match status" value="2"/>
</dbReference>
<feature type="domain" description="Inhibitor I9" evidence="10">
    <location>
        <begin position="69"/>
        <end position="169"/>
    </location>
</feature>
<dbReference type="EMBL" id="JAUSYY010000001">
    <property type="protein sequence ID" value="MDQ0893917.1"/>
    <property type="molecule type" value="Genomic_DNA"/>
</dbReference>
<evidence type="ECO:0000256" key="5">
    <source>
        <dbReference type="PROSITE-ProRule" id="PRU01240"/>
    </source>
</evidence>
<feature type="region of interest" description="Disordered" evidence="6">
    <location>
        <begin position="33"/>
        <end position="64"/>
    </location>
</feature>
<evidence type="ECO:0000259" key="9">
    <source>
        <dbReference type="Pfam" id="PF02225"/>
    </source>
</evidence>
<dbReference type="PROSITE" id="PS51892">
    <property type="entry name" value="SUBTILASE"/>
    <property type="match status" value="1"/>
</dbReference>
<comment type="similarity">
    <text evidence="1 5">Belongs to the peptidase S8 family.</text>
</comment>
<feature type="domain" description="Pyrrolo-quinoline quinone repeat" evidence="11">
    <location>
        <begin position="1054"/>
        <end position="1264"/>
    </location>
</feature>
<evidence type="ECO:0000259" key="12">
    <source>
        <dbReference type="Pfam" id="PF17766"/>
    </source>
</evidence>
<dbReference type="InterPro" id="IPR010259">
    <property type="entry name" value="S8pro/Inhibitor_I9"/>
</dbReference>
<feature type="chain" id="PRO_5046510127" evidence="7">
    <location>
        <begin position="33"/>
        <end position="1288"/>
    </location>
</feature>
<gene>
    <name evidence="13" type="ORF">QFZ26_001472</name>
</gene>
<feature type="domain" description="Pyrrolo-quinoline quinone repeat" evidence="11">
    <location>
        <begin position="891"/>
        <end position="1039"/>
    </location>
</feature>